<dbReference type="EMBL" id="HBKP01006272">
    <property type="protein sequence ID" value="CAE2209182.1"/>
    <property type="molecule type" value="Transcribed_RNA"/>
</dbReference>
<evidence type="ECO:0000313" key="3">
    <source>
        <dbReference type="EMBL" id="CAE2209182.1"/>
    </source>
</evidence>
<dbReference type="GO" id="GO:0007015">
    <property type="term" value="P:actin filament organization"/>
    <property type="evidence" value="ECO:0007669"/>
    <property type="project" value="TreeGrafter"/>
</dbReference>
<sequence>MSGWHGASVSSARAVNLPDRKRRDFLTKNNSEGCIEVPKKRTSKSPSVPLLSHTILENDRNQAIPDDVSPGEDKVSPKDTNVSPKSNQFTTFWDMEETKTEKIPSPSVPSADTLRSSNRYTSSKVLLSQMNEASHHRMDEFTHEQLRETFVSRGALYVELKYVYRAWDIVKKLCELVDWISVVLGRDIGLDIVSQCKNGALLCEIINKVKPGSVNEVFTDSNFGILENLSRFLSVCGSFDMNTEMHVSDLLCDKNLPNVIDFLHEMAMKANSWNETLPKLREKLPNSKYSSHETRIAVDYIVNHMRYTEDPKW</sequence>
<gene>
    <name evidence="3" type="ORF">VSP0166_LOCUS4518</name>
</gene>
<dbReference type="PANTHER" id="PTHR47385">
    <property type="entry name" value="CALPONIN"/>
    <property type="match status" value="1"/>
</dbReference>
<dbReference type="GO" id="GO:0051015">
    <property type="term" value="F:actin filament binding"/>
    <property type="evidence" value="ECO:0007669"/>
    <property type="project" value="TreeGrafter"/>
</dbReference>
<dbReference type="PANTHER" id="PTHR47385:SF14">
    <property type="entry name" value="TRANSGELIN"/>
    <property type="match status" value="1"/>
</dbReference>
<dbReference type="CDD" id="cd00014">
    <property type="entry name" value="CH_SF"/>
    <property type="match status" value="1"/>
</dbReference>
<dbReference type="InterPro" id="IPR050606">
    <property type="entry name" value="Calponin-like"/>
</dbReference>
<feature type="region of interest" description="Disordered" evidence="1">
    <location>
        <begin position="1"/>
        <end position="91"/>
    </location>
</feature>
<proteinExistence type="predicted"/>
<evidence type="ECO:0000256" key="1">
    <source>
        <dbReference type="SAM" id="MobiDB-lite"/>
    </source>
</evidence>
<evidence type="ECO:0000259" key="2">
    <source>
        <dbReference type="PROSITE" id="PS50021"/>
    </source>
</evidence>
<dbReference type="SUPFAM" id="SSF47576">
    <property type="entry name" value="Calponin-homology domain, CH-domain"/>
    <property type="match status" value="1"/>
</dbReference>
<dbReference type="GO" id="GO:0015629">
    <property type="term" value="C:actin cytoskeleton"/>
    <property type="evidence" value="ECO:0007669"/>
    <property type="project" value="TreeGrafter"/>
</dbReference>
<dbReference type="InterPro" id="IPR001715">
    <property type="entry name" value="CH_dom"/>
</dbReference>
<dbReference type="Pfam" id="PF00307">
    <property type="entry name" value="CH"/>
    <property type="match status" value="1"/>
</dbReference>
<organism evidence="3">
    <name type="scientific">Vannella robusta</name>
    <dbReference type="NCBI Taxonomy" id="1487602"/>
    <lineage>
        <taxon>Eukaryota</taxon>
        <taxon>Amoebozoa</taxon>
        <taxon>Discosea</taxon>
        <taxon>Flabellinia</taxon>
        <taxon>Vannellidae</taxon>
        <taxon>Vannella</taxon>
    </lineage>
</organism>
<accession>A0A7S4HTV6</accession>
<reference evidence="3" key="1">
    <citation type="submission" date="2021-01" db="EMBL/GenBank/DDBJ databases">
        <authorList>
            <person name="Corre E."/>
            <person name="Pelletier E."/>
            <person name="Niang G."/>
            <person name="Scheremetjew M."/>
            <person name="Finn R."/>
            <person name="Kale V."/>
            <person name="Holt S."/>
            <person name="Cochrane G."/>
            <person name="Meng A."/>
            <person name="Brown T."/>
            <person name="Cohen L."/>
        </authorList>
    </citation>
    <scope>NUCLEOTIDE SEQUENCE</scope>
    <source>
        <strain evidence="3">DIVA3 518/3/11/1/6</strain>
    </source>
</reference>
<dbReference type="AlphaFoldDB" id="A0A7S4HTV6"/>
<dbReference type="PROSITE" id="PS50021">
    <property type="entry name" value="CH"/>
    <property type="match status" value="1"/>
</dbReference>
<feature type="domain" description="Calponin-homology (CH)" evidence="2">
    <location>
        <begin position="170"/>
        <end position="271"/>
    </location>
</feature>
<name>A0A7S4HTV6_9EUKA</name>
<dbReference type="Gene3D" id="1.10.418.10">
    <property type="entry name" value="Calponin-like domain"/>
    <property type="match status" value="1"/>
</dbReference>
<protein>
    <recommendedName>
        <fullName evidence="2">Calponin-homology (CH) domain-containing protein</fullName>
    </recommendedName>
</protein>
<feature type="compositionally biased region" description="Polar residues" evidence="1">
    <location>
        <begin position="78"/>
        <end position="91"/>
    </location>
</feature>
<dbReference type="InterPro" id="IPR036872">
    <property type="entry name" value="CH_dom_sf"/>
</dbReference>